<feature type="chain" id="PRO_5044884005" evidence="1">
    <location>
        <begin position="26"/>
        <end position="227"/>
    </location>
</feature>
<protein>
    <submittedName>
        <fullName evidence="2">Uncharacterized protein</fullName>
    </submittedName>
</protein>
<accession>A0ABD3VQ23</accession>
<gene>
    <name evidence="2" type="ORF">ACJMK2_005449</name>
</gene>
<dbReference type="AlphaFoldDB" id="A0ABD3VQ23"/>
<evidence type="ECO:0000313" key="3">
    <source>
        <dbReference type="Proteomes" id="UP001634394"/>
    </source>
</evidence>
<keyword evidence="3" id="KW-1185">Reference proteome</keyword>
<organism evidence="2 3">
    <name type="scientific">Sinanodonta woodiana</name>
    <name type="common">Chinese pond mussel</name>
    <name type="synonym">Anodonta woodiana</name>
    <dbReference type="NCBI Taxonomy" id="1069815"/>
    <lineage>
        <taxon>Eukaryota</taxon>
        <taxon>Metazoa</taxon>
        <taxon>Spiralia</taxon>
        <taxon>Lophotrochozoa</taxon>
        <taxon>Mollusca</taxon>
        <taxon>Bivalvia</taxon>
        <taxon>Autobranchia</taxon>
        <taxon>Heteroconchia</taxon>
        <taxon>Palaeoheterodonta</taxon>
        <taxon>Unionida</taxon>
        <taxon>Unionoidea</taxon>
        <taxon>Unionidae</taxon>
        <taxon>Unioninae</taxon>
        <taxon>Sinanodonta</taxon>
    </lineage>
</organism>
<proteinExistence type="predicted"/>
<comment type="caution">
    <text evidence="2">The sequence shown here is derived from an EMBL/GenBank/DDBJ whole genome shotgun (WGS) entry which is preliminary data.</text>
</comment>
<feature type="signal peptide" evidence="1">
    <location>
        <begin position="1"/>
        <end position="25"/>
    </location>
</feature>
<dbReference type="Proteomes" id="UP001634394">
    <property type="component" value="Unassembled WGS sequence"/>
</dbReference>
<reference evidence="2 3" key="1">
    <citation type="submission" date="2024-11" db="EMBL/GenBank/DDBJ databases">
        <title>Chromosome-level genome assembly of the freshwater bivalve Anodonta woodiana.</title>
        <authorList>
            <person name="Chen X."/>
        </authorList>
    </citation>
    <scope>NUCLEOTIDE SEQUENCE [LARGE SCALE GENOMIC DNA]</scope>
    <source>
        <strain evidence="2">MN2024</strain>
        <tissue evidence="2">Gills</tissue>
    </source>
</reference>
<name>A0ABD3VQ23_SINWO</name>
<dbReference type="PROSITE" id="PS51257">
    <property type="entry name" value="PROKAR_LIPOPROTEIN"/>
    <property type="match status" value="1"/>
</dbReference>
<evidence type="ECO:0000313" key="2">
    <source>
        <dbReference type="EMBL" id="KAL3863702.1"/>
    </source>
</evidence>
<sequence>MKLSLGPLYGFIIGCLLATQELCLAFGAKVSDSNYSIKTPCESSVTITTPDKKASKETISQILTLVNEAKSIAGTSKWEITQAIGNANMILLLDSIGKIFNTINADNIKVGFDINKSIGDLFKSNFENFSELAIYTNVAASDAAANQVINIKAVLKKLLDILCELQIGTLSQGESITEYMNTTIISEQVLQVTSAEYIQFRNYIIMRDVEKNLGQFSLLYKYIQDRL</sequence>
<dbReference type="EMBL" id="JBJQND010000010">
    <property type="protein sequence ID" value="KAL3863702.1"/>
    <property type="molecule type" value="Genomic_DNA"/>
</dbReference>
<keyword evidence="1" id="KW-0732">Signal</keyword>
<evidence type="ECO:0000256" key="1">
    <source>
        <dbReference type="SAM" id="SignalP"/>
    </source>
</evidence>